<evidence type="ECO:0000256" key="7">
    <source>
        <dbReference type="ARBA" id="ARBA00022927"/>
    </source>
</evidence>
<dbReference type="EMBL" id="JANBOI010000005">
    <property type="protein sequence ID" value="KAJ1736010.1"/>
    <property type="molecule type" value="Genomic_DNA"/>
</dbReference>
<dbReference type="OrthoDB" id="200187at2759"/>
<keyword evidence="6" id="KW-0256">Endoplasmic reticulum</keyword>
<evidence type="ECO:0000256" key="8">
    <source>
        <dbReference type="ARBA" id="ARBA00022989"/>
    </source>
</evidence>
<sequence length="250" mass="27218">MADVDAVSGPSKELVSFASYLYNPSKSGLRAREGVLNGRRVQYFKGKSAVNALTKEEDGRKPRCASREEALEWVQELLDFQLIVRCDRDAQAGRLLRINPMQNFDEDTYYAWLYEGSQIMVILGGIGVVAVVLAGVMFPLWPSVLRNGTWYLSMLALGLLGLLFATAIVRLIIYIISVVVCPQGFWLFPNLFEDVGVLESFVPLYAWEAPKDPKQPVEVTAAAAAAGGATIPTAAAAAAAEAGAEQKKDE</sequence>
<feature type="transmembrane region" description="Helical" evidence="11">
    <location>
        <begin position="150"/>
        <end position="173"/>
    </location>
</feature>
<comment type="caution">
    <text evidence="12">The sequence shown here is derived from an EMBL/GenBank/DDBJ whole genome shotgun (WGS) entry which is preliminary data.</text>
</comment>
<feature type="transmembrane region" description="Helical" evidence="11">
    <location>
        <begin position="119"/>
        <end position="138"/>
    </location>
</feature>
<evidence type="ECO:0000256" key="5">
    <source>
        <dbReference type="ARBA" id="ARBA00022692"/>
    </source>
</evidence>
<dbReference type="NCBIfam" id="TIGR00869">
    <property type="entry name" value="sec62"/>
    <property type="match status" value="1"/>
</dbReference>
<evidence type="ECO:0000313" key="12">
    <source>
        <dbReference type="EMBL" id="KAJ1736010.1"/>
    </source>
</evidence>
<dbReference type="InterPro" id="IPR011553">
    <property type="entry name" value="Sec62_asco"/>
</dbReference>
<dbReference type="PANTHER" id="PTHR12443">
    <property type="entry name" value="TRANSLOCATION PROTEIN SEC62"/>
    <property type="match status" value="1"/>
</dbReference>
<keyword evidence="13" id="KW-1185">Reference proteome</keyword>
<dbReference type="GO" id="GO:0031204">
    <property type="term" value="P:post-translational protein targeting to membrane, translocation"/>
    <property type="evidence" value="ECO:0007669"/>
    <property type="project" value="TreeGrafter"/>
</dbReference>
<dbReference type="Proteomes" id="UP001143981">
    <property type="component" value="Unassembled WGS sequence"/>
</dbReference>
<accession>A0A9W7YK15</accession>
<dbReference type="PANTHER" id="PTHR12443:SF9">
    <property type="entry name" value="TRANSLOCATION PROTEIN SEC62"/>
    <property type="match status" value="1"/>
</dbReference>
<evidence type="ECO:0000256" key="2">
    <source>
        <dbReference type="ARBA" id="ARBA00010604"/>
    </source>
</evidence>
<dbReference type="AlphaFoldDB" id="A0A9W7YK15"/>
<evidence type="ECO:0000256" key="3">
    <source>
        <dbReference type="ARBA" id="ARBA00021257"/>
    </source>
</evidence>
<gene>
    <name evidence="12" type="primary">SEC62</name>
    <name evidence="12" type="ORF">LPJ61_000227</name>
</gene>
<comment type="similarity">
    <text evidence="2">Belongs to the SEC62 family.</text>
</comment>
<organism evidence="12 13">
    <name type="scientific">Coemansia biformis</name>
    <dbReference type="NCBI Taxonomy" id="1286918"/>
    <lineage>
        <taxon>Eukaryota</taxon>
        <taxon>Fungi</taxon>
        <taxon>Fungi incertae sedis</taxon>
        <taxon>Zoopagomycota</taxon>
        <taxon>Kickxellomycotina</taxon>
        <taxon>Kickxellomycetes</taxon>
        <taxon>Kickxellales</taxon>
        <taxon>Kickxellaceae</taxon>
        <taxon>Coemansia</taxon>
    </lineage>
</organism>
<name>A0A9W7YK15_9FUNG</name>
<evidence type="ECO:0000313" key="13">
    <source>
        <dbReference type="Proteomes" id="UP001143981"/>
    </source>
</evidence>
<dbReference type="GO" id="GO:0005789">
    <property type="term" value="C:endoplasmic reticulum membrane"/>
    <property type="evidence" value="ECO:0007669"/>
    <property type="project" value="UniProtKB-SubCell"/>
</dbReference>
<evidence type="ECO:0000256" key="4">
    <source>
        <dbReference type="ARBA" id="ARBA00022448"/>
    </source>
</evidence>
<reference evidence="12" key="1">
    <citation type="submission" date="2022-07" db="EMBL/GenBank/DDBJ databases">
        <title>Phylogenomic reconstructions and comparative analyses of Kickxellomycotina fungi.</title>
        <authorList>
            <person name="Reynolds N.K."/>
            <person name="Stajich J.E."/>
            <person name="Barry K."/>
            <person name="Grigoriev I.V."/>
            <person name="Crous P."/>
            <person name="Smith M.E."/>
        </authorList>
    </citation>
    <scope>NUCLEOTIDE SEQUENCE</scope>
    <source>
        <strain evidence="12">BCRC 34381</strain>
    </source>
</reference>
<keyword evidence="10 11" id="KW-0472">Membrane</keyword>
<comment type="subcellular location">
    <subcellularLocation>
        <location evidence="1">Endoplasmic reticulum membrane</location>
        <topology evidence="1">Multi-pass membrane protein</topology>
    </subcellularLocation>
</comment>
<dbReference type="Pfam" id="PF03839">
    <property type="entry name" value="Sec62"/>
    <property type="match status" value="1"/>
</dbReference>
<keyword evidence="4" id="KW-0813">Transport</keyword>
<dbReference type="InterPro" id="IPR004728">
    <property type="entry name" value="Sec62"/>
</dbReference>
<evidence type="ECO:0000256" key="9">
    <source>
        <dbReference type="ARBA" id="ARBA00023010"/>
    </source>
</evidence>
<evidence type="ECO:0000256" key="11">
    <source>
        <dbReference type="SAM" id="Phobius"/>
    </source>
</evidence>
<keyword evidence="8 11" id="KW-1133">Transmembrane helix</keyword>
<keyword evidence="9" id="KW-0811">Translocation</keyword>
<evidence type="ECO:0000256" key="1">
    <source>
        <dbReference type="ARBA" id="ARBA00004477"/>
    </source>
</evidence>
<keyword evidence="7" id="KW-0653">Protein transport</keyword>
<proteinExistence type="inferred from homology"/>
<keyword evidence="5 11" id="KW-0812">Transmembrane</keyword>
<protein>
    <recommendedName>
        <fullName evidence="3">Translocation protein SEC62</fullName>
    </recommendedName>
</protein>
<evidence type="ECO:0000256" key="10">
    <source>
        <dbReference type="ARBA" id="ARBA00023136"/>
    </source>
</evidence>
<evidence type="ECO:0000256" key="6">
    <source>
        <dbReference type="ARBA" id="ARBA00022824"/>
    </source>
</evidence>